<proteinExistence type="predicted"/>
<keyword evidence="3 5" id="KW-1133">Transmembrane helix</keyword>
<sequence length="282" mass="30651">MEPLASALRQDESIKGLPVPGSKGKEAKVALYMDDVTILCSNNYSIIQALKWTEQFSQAAGAKLNKAKSEIMYINWSEGKIPLCGIILIAVGAVVQVFVDNTVILKDVSAFISPILVISFGIIVFLLAFVSCWSVVKDSVCHLAFFSVLMSFIIIAEITAGILAYQYKGKVIEVLWCKQFAGLESAFPQGNTVPDSCCITETKGCGEGAMTDASKVYQEGCQKILEKALREKVHMVMVTPIAIALLQRLLVANQKACNNICAMFVPFSCSYAQKSLSVNTHS</sequence>
<comment type="subcellular location">
    <subcellularLocation>
        <location evidence="1">Membrane</location>
        <topology evidence="1">Multi-pass membrane protein</topology>
    </subcellularLocation>
</comment>
<evidence type="ECO:0000256" key="2">
    <source>
        <dbReference type="ARBA" id="ARBA00022692"/>
    </source>
</evidence>
<dbReference type="Pfam" id="PF00335">
    <property type="entry name" value="Tetraspanin"/>
    <property type="match status" value="1"/>
</dbReference>
<organism evidence="7 8">
    <name type="scientific">Mugilogobius chulae</name>
    <name type="common">yellowstripe goby</name>
    <dbReference type="NCBI Taxonomy" id="88201"/>
    <lineage>
        <taxon>Eukaryota</taxon>
        <taxon>Metazoa</taxon>
        <taxon>Chordata</taxon>
        <taxon>Craniata</taxon>
        <taxon>Vertebrata</taxon>
        <taxon>Euteleostomi</taxon>
        <taxon>Actinopterygii</taxon>
        <taxon>Neopterygii</taxon>
        <taxon>Teleostei</taxon>
        <taxon>Neoteleostei</taxon>
        <taxon>Acanthomorphata</taxon>
        <taxon>Gobiaria</taxon>
        <taxon>Gobiiformes</taxon>
        <taxon>Gobioidei</taxon>
        <taxon>Gobiidae</taxon>
        <taxon>Gobionellinae</taxon>
        <taxon>Mugilogobius</taxon>
    </lineage>
</organism>
<dbReference type="InterPro" id="IPR018499">
    <property type="entry name" value="Tetraspanin/Peripherin"/>
</dbReference>
<keyword evidence="8" id="KW-1185">Reference proteome</keyword>
<dbReference type="AlphaFoldDB" id="A0AAW0MY71"/>
<protein>
    <recommendedName>
        <fullName evidence="6">Reverse transcriptase domain-containing protein</fullName>
    </recommendedName>
</protein>
<dbReference type="Pfam" id="PF00078">
    <property type="entry name" value="RVT_1"/>
    <property type="match status" value="1"/>
</dbReference>
<dbReference type="PROSITE" id="PS50878">
    <property type="entry name" value="RT_POL"/>
    <property type="match status" value="1"/>
</dbReference>
<evidence type="ECO:0000259" key="6">
    <source>
        <dbReference type="PROSITE" id="PS50878"/>
    </source>
</evidence>
<evidence type="ECO:0000256" key="5">
    <source>
        <dbReference type="SAM" id="Phobius"/>
    </source>
</evidence>
<evidence type="ECO:0000313" key="7">
    <source>
        <dbReference type="EMBL" id="KAK7884921.1"/>
    </source>
</evidence>
<dbReference type="GO" id="GO:0005886">
    <property type="term" value="C:plasma membrane"/>
    <property type="evidence" value="ECO:0007669"/>
    <property type="project" value="TreeGrafter"/>
</dbReference>
<accession>A0AAW0MY71</accession>
<keyword evidence="4 5" id="KW-0472">Membrane</keyword>
<evidence type="ECO:0000256" key="1">
    <source>
        <dbReference type="ARBA" id="ARBA00004141"/>
    </source>
</evidence>
<name>A0AAW0MY71_9GOBI</name>
<feature type="transmembrane region" description="Helical" evidence="5">
    <location>
        <begin position="111"/>
        <end position="136"/>
    </location>
</feature>
<keyword evidence="2 5" id="KW-0812">Transmembrane</keyword>
<evidence type="ECO:0000313" key="8">
    <source>
        <dbReference type="Proteomes" id="UP001460270"/>
    </source>
</evidence>
<dbReference type="Proteomes" id="UP001460270">
    <property type="component" value="Unassembled WGS sequence"/>
</dbReference>
<evidence type="ECO:0000256" key="4">
    <source>
        <dbReference type="ARBA" id="ARBA00023136"/>
    </source>
</evidence>
<feature type="domain" description="Reverse transcriptase" evidence="6">
    <location>
        <begin position="1"/>
        <end position="88"/>
    </location>
</feature>
<dbReference type="PANTHER" id="PTHR19282:SF544">
    <property type="entry name" value="TETRASPANIN"/>
    <property type="match status" value="1"/>
</dbReference>
<evidence type="ECO:0000256" key="3">
    <source>
        <dbReference type="ARBA" id="ARBA00022989"/>
    </source>
</evidence>
<comment type="caution">
    <text evidence="7">The sequence shown here is derived from an EMBL/GenBank/DDBJ whole genome shotgun (WGS) entry which is preliminary data.</text>
</comment>
<dbReference type="PANTHER" id="PTHR19282">
    <property type="entry name" value="TETRASPANIN"/>
    <property type="match status" value="1"/>
</dbReference>
<feature type="transmembrane region" description="Helical" evidence="5">
    <location>
        <begin position="81"/>
        <end position="99"/>
    </location>
</feature>
<dbReference type="InterPro" id="IPR000477">
    <property type="entry name" value="RT_dom"/>
</dbReference>
<reference evidence="8" key="1">
    <citation type="submission" date="2024-04" db="EMBL/GenBank/DDBJ databases">
        <title>Salinicola lusitanus LLJ914,a marine bacterium isolated from the Okinawa Trough.</title>
        <authorList>
            <person name="Li J."/>
        </authorList>
    </citation>
    <scope>NUCLEOTIDE SEQUENCE [LARGE SCALE GENOMIC DNA]</scope>
</reference>
<dbReference type="EMBL" id="JBBPFD010000020">
    <property type="protein sequence ID" value="KAK7884921.1"/>
    <property type="molecule type" value="Genomic_DNA"/>
</dbReference>
<dbReference type="PRINTS" id="PR00259">
    <property type="entry name" value="TMFOUR"/>
</dbReference>
<gene>
    <name evidence="7" type="ORF">WMY93_028044</name>
</gene>
<feature type="transmembrane region" description="Helical" evidence="5">
    <location>
        <begin position="143"/>
        <end position="165"/>
    </location>
</feature>